<keyword evidence="5" id="KW-1015">Disulfide bond</keyword>
<comment type="catalytic activity">
    <reaction evidence="7">
        <text>[thioredoxin]-dithiol + NADP(+) = [thioredoxin]-disulfide + NADPH + H(+)</text>
        <dbReference type="Rhea" id="RHEA:20345"/>
        <dbReference type="Rhea" id="RHEA-COMP:10698"/>
        <dbReference type="Rhea" id="RHEA-COMP:10700"/>
        <dbReference type="ChEBI" id="CHEBI:15378"/>
        <dbReference type="ChEBI" id="CHEBI:29950"/>
        <dbReference type="ChEBI" id="CHEBI:50058"/>
        <dbReference type="ChEBI" id="CHEBI:57783"/>
        <dbReference type="ChEBI" id="CHEBI:58349"/>
        <dbReference type="EC" id="1.8.1.9"/>
    </reaction>
</comment>
<keyword evidence="2 7" id="KW-0285">Flavoprotein</keyword>
<dbReference type="PRINTS" id="PR00469">
    <property type="entry name" value="PNDRDTASEII"/>
</dbReference>
<evidence type="ECO:0000256" key="8">
    <source>
        <dbReference type="RuleBase" id="RU003881"/>
    </source>
</evidence>
<dbReference type="OrthoDB" id="9806179at2"/>
<evidence type="ECO:0000256" key="3">
    <source>
        <dbReference type="ARBA" id="ARBA00022827"/>
    </source>
</evidence>
<dbReference type="InterPro" id="IPR036188">
    <property type="entry name" value="FAD/NAD-bd_sf"/>
</dbReference>
<keyword evidence="8" id="KW-0521">NADP</keyword>
<dbReference type="RefSeq" id="WP_089838323.1">
    <property type="nucleotide sequence ID" value="NZ_FOZL01000001.1"/>
</dbReference>
<keyword evidence="6 7" id="KW-0676">Redox-active center</keyword>
<evidence type="ECO:0000256" key="1">
    <source>
        <dbReference type="ARBA" id="ARBA00009333"/>
    </source>
</evidence>
<dbReference type="STRING" id="474950.SAMN05421771_1655"/>
<dbReference type="InterPro" id="IPR008255">
    <property type="entry name" value="Pyr_nucl-diS_OxRdtase_2_AS"/>
</dbReference>
<evidence type="ECO:0000259" key="9">
    <source>
        <dbReference type="Pfam" id="PF07992"/>
    </source>
</evidence>
<evidence type="ECO:0000256" key="2">
    <source>
        <dbReference type="ARBA" id="ARBA00022630"/>
    </source>
</evidence>
<dbReference type="PANTHER" id="PTHR48105">
    <property type="entry name" value="THIOREDOXIN REDUCTASE 1-RELATED-RELATED"/>
    <property type="match status" value="1"/>
</dbReference>
<dbReference type="PRINTS" id="PR00368">
    <property type="entry name" value="FADPNR"/>
</dbReference>
<accession>A0A1I6M1F0</accession>
<feature type="domain" description="FAD/NAD(P)-binding" evidence="9">
    <location>
        <begin position="8"/>
        <end position="301"/>
    </location>
</feature>
<evidence type="ECO:0000313" key="10">
    <source>
        <dbReference type="EMBL" id="SFS09493.1"/>
    </source>
</evidence>
<dbReference type="AlphaFoldDB" id="A0A1I6M1F0"/>
<dbReference type="InterPro" id="IPR023753">
    <property type="entry name" value="FAD/NAD-binding_dom"/>
</dbReference>
<keyword evidence="11" id="KW-1185">Reference proteome</keyword>
<evidence type="ECO:0000256" key="4">
    <source>
        <dbReference type="ARBA" id="ARBA00023002"/>
    </source>
</evidence>
<comment type="similarity">
    <text evidence="1 7">Belongs to the class-II pyridine nucleotide-disulfide oxidoreductase family.</text>
</comment>
<dbReference type="NCBIfam" id="TIGR01292">
    <property type="entry name" value="TRX_reduct"/>
    <property type="match status" value="1"/>
</dbReference>
<evidence type="ECO:0000256" key="7">
    <source>
        <dbReference type="RuleBase" id="RU003880"/>
    </source>
</evidence>
<reference evidence="10 11" key="1">
    <citation type="submission" date="2016-10" db="EMBL/GenBank/DDBJ databases">
        <authorList>
            <person name="de Groot N.N."/>
        </authorList>
    </citation>
    <scope>NUCLEOTIDE SEQUENCE [LARGE SCALE GENOMIC DNA]</scope>
    <source>
        <strain evidence="10 11">DSM 21001</strain>
    </source>
</reference>
<dbReference type="InterPro" id="IPR050097">
    <property type="entry name" value="Ferredoxin-NADP_redctase_2"/>
</dbReference>
<dbReference type="Proteomes" id="UP000199024">
    <property type="component" value="Unassembled WGS sequence"/>
</dbReference>
<dbReference type="EMBL" id="FOZL01000001">
    <property type="protein sequence ID" value="SFS09493.1"/>
    <property type="molecule type" value="Genomic_DNA"/>
</dbReference>
<dbReference type="GO" id="GO:0004791">
    <property type="term" value="F:thioredoxin-disulfide reductase (NADPH) activity"/>
    <property type="evidence" value="ECO:0007669"/>
    <property type="project" value="UniProtKB-UniRule"/>
</dbReference>
<dbReference type="SUPFAM" id="SSF51905">
    <property type="entry name" value="FAD/NAD(P)-binding domain"/>
    <property type="match status" value="1"/>
</dbReference>
<protein>
    <recommendedName>
        <fullName evidence="7">Thioredoxin reductase</fullName>
        <ecNumber evidence="7">1.8.1.9</ecNumber>
    </recommendedName>
</protein>
<dbReference type="Pfam" id="PF07992">
    <property type="entry name" value="Pyr_redox_2"/>
    <property type="match status" value="1"/>
</dbReference>
<keyword evidence="4 7" id="KW-0560">Oxidoreductase</keyword>
<dbReference type="GO" id="GO:0019430">
    <property type="term" value="P:removal of superoxide radicals"/>
    <property type="evidence" value="ECO:0007669"/>
    <property type="project" value="UniProtKB-UniRule"/>
</dbReference>
<evidence type="ECO:0000313" key="11">
    <source>
        <dbReference type="Proteomes" id="UP000199024"/>
    </source>
</evidence>
<sequence length="317" mass="34144">MSDQTVRDTVILGSGCSGLTAAIYAGRSNLKPLVLEGHEPGGQLSITTLVENFPGWPEGIQGPELIENMKKQAQRFGAELSMAHLVSADLTKYPIELNLGSHIVKTRTLIIASGASARWLNLPSEQALIGHGVSSCATCDGFFARGKEIAVIGGGDSAMEEALFLTRFASKVTLINRTAKFRASPIMLERAMAHSQIEFISNTIVEEVLGVEEKDVKGLRLKNTATGVESILPVSFMFLGIGHIPNAKMFEGQMDLDEDGYILAKDDVYTTLNGEIIKGVFAAGDIKDRKYRQAITAAGSGCMAALEVEKFLEEHGR</sequence>
<evidence type="ECO:0000256" key="5">
    <source>
        <dbReference type="ARBA" id="ARBA00023157"/>
    </source>
</evidence>
<organism evidence="10 11">
    <name type="scientific">Granulicella pectinivorans</name>
    <dbReference type="NCBI Taxonomy" id="474950"/>
    <lineage>
        <taxon>Bacteria</taxon>
        <taxon>Pseudomonadati</taxon>
        <taxon>Acidobacteriota</taxon>
        <taxon>Terriglobia</taxon>
        <taxon>Terriglobales</taxon>
        <taxon>Acidobacteriaceae</taxon>
        <taxon>Granulicella</taxon>
    </lineage>
</organism>
<dbReference type="InterPro" id="IPR005982">
    <property type="entry name" value="Thioredox_Rdtase"/>
</dbReference>
<gene>
    <name evidence="10" type="ORF">SAMN05421771_1655</name>
</gene>
<keyword evidence="3 7" id="KW-0274">FAD</keyword>
<dbReference type="GO" id="GO:0005737">
    <property type="term" value="C:cytoplasm"/>
    <property type="evidence" value="ECO:0007669"/>
    <property type="project" value="InterPro"/>
</dbReference>
<evidence type="ECO:0000256" key="6">
    <source>
        <dbReference type="ARBA" id="ARBA00023284"/>
    </source>
</evidence>
<comment type="subunit">
    <text evidence="7">Homodimer.</text>
</comment>
<dbReference type="Gene3D" id="3.50.50.60">
    <property type="entry name" value="FAD/NAD(P)-binding domain"/>
    <property type="match status" value="2"/>
</dbReference>
<name>A0A1I6M1F0_9BACT</name>
<proteinExistence type="inferred from homology"/>
<dbReference type="EC" id="1.8.1.9" evidence="7"/>
<dbReference type="PROSITE" id="PS00573">
    <property type="entry name" value="PYRIDINE_REDOX_2"/>
    <property type="match status" value="1"/>
</dbReference>
<comment type="cofactor">
    <cofactor evidence="8">
        <name>FAD</name>
        <dbReference type="ChEBI" id="CHEBI:57692"/>
    </cofactor>
    <text evidence="8">Binds 1 FAD per subunit.</text>
</comment>